<gene>
    <name evidence="1" type="ORF">IWA51_01210</name>
</gene>
<dbReference type="KEGG" id="tper:IWA51_01210"/>
<dbReference type="EMBL" id="CP064936">
    <property type="protein sequence ID" value="QQA02188.1"/>
    <property type="molecule type" value="Genomic_DNA"/>
</dbReference>
<proteinExistence type="predicted"/>
<evidence type="ECO:0000313" key="2">
    <source>
        <dbReference type="Proteomes" id="UP000595224"/>
    </source>
</evidence>
<evidence type="ECO:0000313" key="1">
    <source>
        <dbReference type="EMBL" id="QQA02188.1"/>
    </source>
</evidence>
<sequence>MFIAGFDDNLLSKQTNPALTTVAQNYMERAKLSVELLEKMQRKEEVFHEYSLELELISHGTTSSYNGA</sequence>
<dbReference type="Gene3D" id="3.40.50.2300">
    <property type="match status" value="2"/>
</dbReference>
<keyword evidence="2" id="KW-1185">Reference proteome</keyword>
<reference evidence="1 2" key="1">
    <citation type="submission" date="2020-11" db="EMBL/GenBank/DDBJ databases">
        <title>Treponema Peruensis nv. sp., first commensal Treponema isolated from human feces.</title>
        <authorList>
            <person name="Belkhou C."/>
            <person name="Raes J."/>
        </authorList>
    </citation>
    <scope>NUCLEOTIDE SEQUENCE [LARGE SCALE GENOMIC DNA]</scope>
    <source>
        <strain evidence="1 2">RCC2812</strain>
    </source>
</reference>
<accession>A0A7T3V648</accession>
<protein>
    <submittedName>
        <fullName evidence="1">Substrate-binding domain-containing protein</fullName>
    </submittedName>
</protein>
<name>A0A7T3V648_9SPIR</name>
<dbReference type="Proteomes" id="UP000595224">
    <property type="component" value="Chromosome"/>
</dbReference>
<dbReference type="AlphaFoldDB" id="A0A7T3V648"/>
<dbReference type="InterPro" id="IPR028082">
    <property type="entry name" value="Peripla_BP_I"/>
</dbReference>
<organism evidence="1 2">
    <name type="scientific">Treponema peruense</name>
    <dbReference type="NCBI Taxonomy" id="2787628"/>
    <lineage>
        <taxon>Bacteria</taxon>
        <taxon>Pseudomonadati</taxon>
        <taxon>Spirochaetota</taxon>
        <taxon>Spirochaetia</taxon>
        <taxon>Spirochaetales</taxon>
        <taxon>Treponemataceae</taxon>
        <taxon>Treponema</taxon>
    </lineage>
</organism>
<dbReference type="SUPFAM" id="SSF53822">
    <property type="entry name" value="Periplasmic binding protein-like I"/>
    <property type="match status" value="1"/>
</dbReference>